<dbReference type="AlphaFoldDB" id="A0A0F8XN67"/>
<accession>A0A0F8XN67</accession>
<evidence type="ECO:0000313" key="2">
    <source>
        <dbReference type="EMBL" id="KKK62615.1"/>
    </source>
</evidence>
<feature type="compositionally biased region" description="Basic and acidic residues" evidence="1">
    <location>
        <begin position="194"/>
        <end position="218"/>
    </location>
</feature>
<feature type="compositionally biased region" description="Acidic residues" evidence="1">
    <location>
        <begin position="124"/>
        <end position="144"/>
    </location>
</feature>
<gene>
    <name evidence="2" type="ORF">LCGC14_3002560</name>
</gene>
<feature type="compositionally biased region" description="Basic and acidic residues" evidence="1">
    <location>
        <begin position="147"/>
        <end position="180"/>
    </location>
</feature>
<sequence>MIVNKDNKSVDIETRDWNYIMPAYVRSYMFYLQNESPEKIVFPMFRTVRHPVTGDDIPVEWVPEDSPIAIIIMEEGGIVKEATETEIALADEKDDEIANLRKQIADLEVVATPTPEDLLRQQEEDAISSEPEPEFSSVPEDEVTEGLTKEEQNYEAARADQHESPARAAFKDVPDREPKQPDTVIPPGSQLDGMGKRDKGDQRRVARDLQVEADIDESKEKLFDKTLERDAEGKPVVKSEE</sequence>
<name>A0A0F8XN67_9ZZZZ</name>
<dbReference type="EMBL" id="LAZR01061910">
    <property type="protein sequence ID" value="KKK62615.1"/>
    <property type="molecule type" value="Genomic_DNA"/>
</dbReference>
<proteinExistence type="predicted"/>
<reference evidence="2" key="1">
    <citation type="journal article" date="2015" name="Nature">
        <title>Complex archaea that bridge the gap between prokaryotes and eukaryotes.</title>
        <authorList>
            <person name="Spang A."/>
            <person name="Saw J.H."/>
            <person name="Jorgensen S.L."/>
            <person name="Zaremba-Niedzwiedzka K."/>
            <person name="Martijn J."/>
            <person name="Lind A.E."/>
            <person name="van Eijk R."/>
            <person name="Schleper C."/>
            <person name="Guy L."/>
            <person name="Ettema T.J."/>
        </authorList>
    </citation>
    <scope>NUCLEOTIDE SEQUENCE</scope>
</reference>
<protein>
    <submittedName>
        <fullName evidence="2">Uncharacterized protein</fullName>
    </submittedName>
</protein>
<feature type="region of interest" description="Disordered" evidence="1">
    <location>
        <begin position="123"/>
        <end position="218"/>
    </location>
</feature>
<organism evidence="2">
    <name type="scientific">marine sediment metagenome</name>
    <dbReference type="NCBI Taxonomy" id="412755"/>
    <lineage>
        <taxon>unclassified sequences</taxon>
        <taxon>metagenomes</taxon>
        <taxon>ecological metagenomes</taxon>
    </lineage>
</organism>
<evidence type="ECO:0000256" key="1">
    <source>
        <dbReference type="SAM" id="MobiDB-lite"/>
    </source>
</evidence>
<comment type="caution">
    <text evidence="2">The sequence shown here is derived from an EMBL/GenBank/DDBJ whole genome shotgun (WGS) entry which is preliminary data.</text>
</comment>